<gene>
    <name evidence="1" type="ORF">EVAR_31314_1</name>
</gene>
<evidence type="ECO:0000313" key="1">
    <source>
        <dbReference type="EMBL" id="GBP41189.1"/>
    </source>
</evidence>
<protein>
    <submittedName>
        <fullName evidence="1">Uncharacterized protein</fullName>
    </submittedName>
</protein>
<keyword evidence="2" id="KW-1185">Reference proteome</keyword>
<accession>A0A4C1VSL3</accession>
<comment type="caution">
    <text evidence="1">The sequence shown here is derived from an EMBL/GenBank/DDBJ whole genome shotgun (WGS) entry which is preliminary data.</text>
</comment>
<dbReference type="Proteomes" id="UP000299102">
    <property type="component" value="Unassembled WGS sequence"/>
</dbReference>
<name>A0A4C1VSL3_EUMVA</name>
<evidence type="ECO:0000313" key="2">
    <source>
        <dbReference type="Proteomes" id="UP000299102"/>
    </source>
</evidence>
<reference evidence="1 2" key="1">
    <citation type="journal article" date="2019" name="Commun. Biol.">
        <title>The bagworm genome reveals a unique fibroin gene that provides high tensile strength.</title>
        <authorList>
            <person name="Kono N."/>
            <person name="Nakamura H."/>
            <person name="Ohtoshi R."/>
            <person name="Tomita M."/>
            <person name="Numata K."/>
            <person name="Arakawa K."/>
        </authorList>
    </citation>
    <scope>NUCLEOTIDE SEQUENCE [LARGE SCALE GENOMIC DNA]</scope>
</reference>
<dbReference type="EMBL" id="BGZK01000394">
    <property type="protein sequence ID" value="GBP41189.1"/>
    <property type="molecule type" value="Genomic_DNA"/>
</dbReference>
<proteinExistence type="predicted"/>
<dbReference type="AlphaFoldDB" id="A0A4C1VSL3"/>
<organism evidence="1 2">
    <name type="scientific">Eumeta variegata</name>
    <name type="common">Bagworm moth</name>
    <name type="synonym">Eumeta japonica</name>
    <dbReference type="NCBI Taxonomy" id="151549"/>
    <lineage>
        <taxon>Eukaryota</taxon>
        <taxon>Metazoa</taxon>
        <taxon>Ecdysozoa</taxon>
        <taxon>Arthropoda</taxon>
        <taxon>Hexapoda</taxon>
        <taxon>Insecta</taxon>
        <taxon>Pterygota</taxon>
        <taxon>Neoptera</taxon>
        <taxon>Endopterygota</taxon>
        <taxon>Lepidoptera</taxon>
        <taxon>Glossata</taxon>
        <taxon>Ditrysia</taxon>
        <taxon>Tineoidea</taxon>
        <taxon>Psychidae</taxon>
        <taxon>Oiketicinae</taxon>
        <taxon>Eumeta</taxon>
    </lineage>
</organism>
<sequence>MSKKLEAWLALWMYETNRNITGNPPAEIGRRIRICERIKSRIFVILRTLSQTQRRPGARCAGARARRLRVWLFDSAEDRNYDNRLGA</sequence>